<keyword evidence="4" id="KW-1185">Reference proteome</keyword>
<keyword evidence="2" id="KW-0812">Transmembrane</keyword>
<keyword evidence="2" id="KW-0472">Membrane</keyword>
<proteinExistence type="predicted"/>
<dbReference type="EMBL" id="BMWD01000003">
    <property type="protein sequence ID" value="GGX47852.1"/>
    <property type="molecule type" value="Genomic_DNA"/>
</dbReference>
<reference evidence="3" key="1">
    <citation type="journal article" date="2014" name="Int. J. Syst. Evol. Microbiol.">
        <title>Complete genome sequence of Corynebacterium casei LMG S-19264T (=DSM 44701T), isolated from a smear-ripened cheese.</title>
        <authorList>
            <consortium name="US DOE Joint Genome Institute (JGI-PGF)"/>
            <person name="Walter F."/>
            <person name="Albersmeier A."/>
            <person name="Kalinowski J."/>
            <person name="Ruckert C."/>
        </authorList>
    </citation>
    <scope>NUCLEOTIDE SEQUENCE</scope>
    <source>
        <strain evidence="3">JCM 4956</strain>
    </source>
</reference>
<keyword evidence="2" id="KW-1133">Transmembrane helix</keyword>
<sequence>MRTPHPITAHSPPDPYEEPARLDEGPLEDFLRSASEGPGADTAPPAPAADGESGAEELWTPPDHRRRTGRRRSGRDRGAGRRAERRRPRRKRRRSPLAALPLAAKAVIAVLVLAAFLALGDRWALMYAQRTAADRLRDQMGLSAAPEVDIDGFPFVTQVLDGRLDSVSVTVPDVAADRVSLARVSATATGIRIDGGPTSVRGARIAGLDGEVLLSFDDLNRELGASQVTFTGHGRDQVRARGTLPVAGHDLRLRADARIRRDGPRGISTEVGGMRLDIGDLATFRPGTRRSEGLHLTRGSAARVAKEKRRVKELLSVPSVAERLGVPDTAVREALRDDTGLAELTGSQRFAGRLMKVNLIDLAADHPEVLRRLGFDPALLDGLSRLTRPALVDRLSIGFRLPKPPEGGELRLRDVRVQKDGIRVRVAGGGLAVGK</sequence>
<evidence type="ECO:0000256" key="2">
    <source>
        <dbReference type="SAM" id="Phobius"/>
    </source>
</evidence>
<organism evidence="3 4">
    <name type="scientific">Streptomyces fructofermentans</name>
    <dbReference type="NCBI Taxonomy" id="152141"/>
    <lineage>
        <taxon>Bacteria</taxon>
        <taxon>Bacillati</taxon>
        <taxon>Actinomycetota</taxon>
        <taxon>Actinomycetes</taxon>
        <taxon>Kitasatosporales</taxon>
        <taxon>Streptomycetaceae</taxon>
        <taxon>Streptomyces</taxon>
    </lineage>
</organism>
<feature type="compositionally biased region" description="Basic residues" evidence="1">
    <location>
        <begin position="83"/>
        <end position="95"/>
    </location>
</feature>
<gene>
    <name evidence="3" type="ORF">GCM10010515_13690</name>
</gene>
<feature type="compositionally biased region" description="Low complexity" evidence="1">
    <location>
        <begin position="37"/>
        <end position="51"/>
    </location>
</feature>
<protein>
    <recommendedName>
        <fullName evidence="5">DUF2993 domain-containing protein</fullName>
    </recommendedName>
</protein>
<dbReference type="AlphaFoldDB" id="A0A918K471"/>
<evidence type="ECO:0000256" key="1">
    <source>
        <dbReference type="SAM" id="MobiDB-lite"/>
    </source>
</evidence>
<evidence type="ECO:0008006" key="5">
    <source>
        <dbReference type="Google" id="ProtNLM"/>
    </source>
</evidence>
<feature type="transmembrane region" description="Helical" evidence="2">
    <location>
        <begin position="97"/>
        <end position="119"/>
    </location>
</feature>
<evidence type="ECO:0000313" key="3">
    <source>
        <dbReference type="EMBL" id="GGX47852.1"/>
    </source>
</evidence>
<reference evidence="3" key="2">
    <citation type="submission" date="2020-09" db="EMBL/GenBank/DDBJ databases">
        <authorList>
            <person name="Sun Q."/>
            <person name="Ohkuma M."/>
        </authorList>
    </citation>
    <scope>NUCLEOTIDE SEQUENCE</scope>
    <source>
        <strain evidence="3">JCM 4956</strain>
    </source>
</reference>
<dbReference type="RefSeq" id="WP_190034409.1">
    <property type="nucleotide sequence ID" value="NZ_BMWD01000003.1"/>
</dbReference>
<dbReference type="Proteomes" id="UP000645555">
    <property type="component" value="Unassembled WGS sequence"/>
</dbReference>
<accession>A0A918K471</accession>
<evidence type="ECO:0000313" key="4">
    <source>
        <dbReference type="Proteomes" id="UP000645555"/>
    </source>
</evidence>
<dbReference type="Pfam" id="PF11209">
    <property type="entry name" value="LmeA"/>
    <property type="match status" value="1"/>
</dbReference>
<feature type="compositionally biased region" description="Basic residues" evidence="1">
    <location>
        <begin position="64"/>
        <end position="74"/>
    </location>
</feature>
<dbReference type="InterPro" id="IPR021373">
    <property type="entry name" value="DUF2993"/>
</dbReference>
<comment type="caution">
    <text evidence="3">The sequence shown here is derived from an EMBL/GenBank/DDBJ whole genome shotgun (WGS) entry which is preliminary data.</text>
</comment>
<feature type="region of interest" description="Disordered" evidence="1">
    <location>
        <begin position="1"/>
        <end position="96"/>
    </location>
</feature>
<name>A0A918K471_9ACTN</name>